<dbReference type="InterPro" id="IPR047462">
    <property type="entry name" value="Dpy19"/>
</dbReference>
<feature type="non-terminal residue" evidence="9">
    <location>
        <position position="702"/>
    </location>
</feature>
<evidence type="ECO:0000256" key="6">
    <source>
        <dbReference type="ARBA" id="ARBA00022989"/>
    </source>
</evidence>
<dbReference type="Pfam" id="PF10034">
    <property type="entry name" value="Dpy19"/>
    <property type="match status" value="1"/>
</dbReference>
<evidence type="ECO:0000256" key="2">
    <source>
        <dbReference type="ARBA" id="ARBA00008744"/>
    </source>
</evidence>
<evidence type="ECO:0000313" key="10">
    <source>
        <dbReference type="Proteomes" id="UP000054843"/>
    </source>
</evidence>
<comment type="subcellular location">
    <subcellularLocation>
        <location evidence="1">Membrane</location>
        <topology evidence="1">Multi-pass membrane protein</topology>
    </subcellularLocation>
</comment>
<keyword evidence="10" id="KW-1185">Reference proteome</keyword>
<feature type="transmembrane region" description="Helical" evidence="8">
    <location>
        <begin position="177"/>
        <end position="195"/>
    </location>
</feature>
<feature type="transmembrane region" description="Helical" evidence="8">
    <location>
        <begin position="437"/>
        <end position="459"/>
    </location>
</feature>
<dbReference type="STRING" id="268474.A0A0V1MT48"/>
<dbReference type="PANTHER" id="PTHR31488:SF1">
    <property type="entry name" value="C-MANNOSYLTRANSFERASE DPY19L1"/>
    <property type="match status" value="1"/>
</dbReference>
<keyword evidence="6 8" id="KW-1133">Transmembrane helix</keyword>
<name>A0A0V1MT48_9BILA</name>
<evidence type="ECO:0000256" key="8">
    <source>
        <dbReference type="SAM" id="Phobius"/>
    </source>
</evidence>
<feature type="transmembrane region" description="Helical" evidence="8">
    <location>
        <begin position="471"/>
        <end position="492"/>
    </location>
</feature>
<feature type="transmembrane region" description="Helical" evidence="8">
    <location>
        <begin position="313"/>
        <end position="329"/>
    </location>
</feature>
<evidence type="ECO:0000313" key="9">
    <source>
        <dbReference type="EMBL" id="KRZ74764.1"/>
    </source>
</evidence>
<proteinExistence type="inferred from homology"/>
<evidence type="ECO:0000256" key="4">
    <source>
        <dbReference type="ARBA" id="ARBA00022679"/>
    </source>
</evidence>
<keyword evidence="3 9" id="KW-0328">Glycosyltransferase</keyword>
<dbReference type="InterPro" id="IPR018732">
    <property type="entry name" value="Dpy-19/Dpy-19-like"/>
</dbReference>
<dbReference type="EMBL" id="JYDO01000046">
    <property type="protein sequence ID" value="KRZ74764.1"/>
    <property type="molecule type" value="Genomic_DNA"/>
</dbReference>
<comment type="similarity">
    <text evidence="2">Belongs to the dpy-19 family.</text>
</comment>
<dbReference type="CDD" id="cd20177">
    <property type="entry name" value="Dpy19"/>
    <property type="match status" value="1"/>
</dbReference>
<sequence length="702" mass="81020">MTSKVKKHDALNSYRKELSQGASSENRNKAYIWKSLLVVVLAILCGGIHGKHAAEMFERSSHFSHLADFEREMLFRTEMGFYYSFYKYLVNAKSFKEGMIALTSDNKTEYGREINALKRFNLYPEIIISAMYRVFKSITKYWKIPTQVCWQVKRDIHLPPVTSCEGIGNQMFFYIDMVYLLAGLVGSLLFLYGFLISDSIFGGLFTVLCFFYNHSEASIFVQYYLCCISNATRVQWTPPLRESFGYPAFLCITLLVSKDLKYKSRLHNYILISLSSVIFMLVWQFASIALATVVGSLVALNTLGLISNTHLRQFWKTFFVSILIAYFMLFKNEMLLSSLFFASLISIKIMLYVEQLLVKGCFFKLANFLKPFTFAFGIVCVKFFIGKLLQTEDDAHIFDILRAKLFGLHTFDTLLYTCAAEFDFLPYEYFKKTSATLLLPIASVICISGVYILFFKQLLKENKTLKPINSNIAMIIFNMIQLACFALMAGMIMRLKLFLTPQMCIIVSLLFSEKFLCDIIGFQMKKRWFFAACIALLSYMSVAGVRNINEELNIIGEFTNADMENLFDWINTSTLPNAVFACSLPLSANLKLTTERPIVIHPHYEDAELRKRTMQVYEMYSRRSPEKFIQTLQKLQVNYLIIENWVCLKDSKDNCSQTDIWDYVDARSRGQSESICRRLLSDDQKFLPVVYSHGGYIVFKVQ</sequence>
<feature type="transmembrane region" description="Helical" evidence="8">
    <location>
        <begin position="335"/>
        <end position="353"/>
    </location>
</feature>
<keyword evidence="4 9" id="KW-0808">Transferase</keyword>
<organism evidence="9 10">
    <name type="scientific">Trichinella papuae</name>
    <dbReference type="NCBI Taxonomy" id="268474"/>
    <lineage>
        <taxon>Eukaryota</taxon>
        <taxon>Metazoa</taxon>
        <taxon>Ecdysozoa</taxon>
        <taxon>Nematoda</taxon>
        <taxon>Enoplea</taxon>
        <taxon>Dorylaimia</taxon>
        <taxon>Trichinellida</taxon>
        <taxon>Trichinellidae</taxon>
        <taxon>Trichinella</taxon>
    </lineage>
</organism>
<evidence type="ECO:0000256" key="7">
    <source>
        <dbReference type="ARBA" id="ARBA00023136"/>
    </source>
</evidence>
<evidence type="ECO:0000256" key="5">
    <source>
        <dbReference type="ARBA" id="ARBA00022692"/>
    </source>
</evidence>
<dbReference type="GO" id="GO:0005637">
    <property type="term" value="C:nuclear inner membrane"/>
    <property type="evidence" value="ECO:0007669"/>
    <property type="project" value="TreeGrafter"/>
</dbReference>
<dbReference type="PANTHER" id="PTHR31488">
    <property type="entry name" value="DPY-19-LIKE 1, LIKE (H. SAPIENS)"/>
    <property type="match status" value="1"/>
</dbReference>
<feature type="transmembrane region" description="Helical" evidence="8">
    <location>
        <begin position="266"/>
        <end position="282"/>
    </location>
</feature>
<reference evidence="9 10" key="1">
    <citation type="submission" date="2015-01" db="EMBL/GenBank/DDBJ databases">
        <title>Evolution of Trichinella species and genotypes.</title>
        <authorList>
            <person name="Korhonen P.K."/>
            <person name="Edoardo P."/>
            <person name="Giuseppe L.R."/>
            <person name="Gasser R.B."/>
        </authorList>
    </citation>
    <scope>NUCLEOTIDE SEQUENCE [LARGE SCALE GENOMIC DNA]</scope>
    <source>
        <strain evidence="9">ISS1980</strain>
    </source>
</reference>
<comment type="caution">
    <text evidence="9">The sequence shown here is derived from an EMBL/GenBank/DDBJ whole genome shotgun (WGS) entry which is preliminary data.</text>
</comment>
<accession>A0A0V1MT48</accession>
<evidence type="ECO:0000256" key="3">
    <source>
        <dbReference type="ARBA" id="ARBA00022676"/>
    </source>
</evidence>
<dbReference type="EMBL" id="JYDO01000046">
    <property type="protein sequence ID" value="KRZ74765.1"/>
    <property type="molecule type" value="Genomic_DNA"/>
</dbReference>
<keyword evidence="7 8" id="KW-0472">Membrane</keyword>
<gene>
    <name evidence="9" type="primary">dpy-19</name>
    <name evidence="9" type="ORF">T10_11309</name>
</gene>
<feature type="transmembrane region" description="Helical" evidence="8">
    <location>
        <begin position="201"/>
        <end position="225"/>
    </location>
</feature>
<dbReference type="GO" id="GO:0000030">
    <property type="term" value="F:mannosyltransferase activity"/>
    <property type="evidence" value="ECO:0007669"/>
    <property type="project" value="InterPro"/>
</dbReference>
<evidence type="ECO:0000256" key="1">
    <source>
        <dbReference type="ARBA" id="ARBA00004141"/>
    </source>
</evidence>
<dbReference type="Proteomes" id="UP000054843">
    <property type="component" value="Unassembled WGS sequence"/>
</dbReference>
<protein>
    <submittedName>
        <fullName evidence="9">C-mannosyltransferase dpy-19</fullName>
    </submittedName>
</protein>
<keyword evidence="5 8" id="KW-0812">Transmembrane</keyword>
<dbReference type="AlphaFoldDB" id="A0A0V1MT48"/>
<dbReference type="OrthoDB" id="6019623at2759"/>